<dbReference type="Gene3D" id="3.30.2340.10">
    <property type="entry name" value="TruD, insertion domain"/>
    <property type="match status" value="1"/>
</dbReference>
<protein>
    <recommendedName>
        <fullName evidence="4">tRNA pseudouridine synthase D</fullName>
        <ecNumber evidence="4">5.4.99.27</ecNumber>
    </recommendedName>
    <alternativeName>
        <fullName evidence="4">tRNA pseudouridine(13) synthase</fullName>
    </alternativeName>
    <alternativeName>
        <fullName evidence="4">tRNA pseudouridylate synthase D</fullName>
    </alternativeName>
    <alternativeName>
        <fullName evidence="4">tRNA-uridine isomerase D</fullName>
    </alternativeName>
</protein>
<comment type="caution">
    <text evidence="6">The sequence shown here is derived from an EMBL/GenBank/DDBJ whole genome shotgun (WGS) entry which is preliminary data.</text>
</comment>
<dbReference type="GO" id="GO:0031119">
    <property type="term" value="P:tRNA pseudouridine synthesis"/>
    <property type="evidence" value="ECO:0007669"/>
    <property type="project" value="UniProtKB-UniRule"/>
</dbReference>
<dbReference type="AlphaFoldDB" id="A0A5C8ZA69"/>
<dbReference type="Pfam" id="PF01142">
    <property type="entry name" value="TruD"/>
    <property type="match status" value="2"/>
</dbReference>
<dbReference type="PANTHER" id="PTHR47811">
    <property type="entry name" value="TRNA PSEUDOURIDINE SYNTHASE D"/>
    <property type="match status" value="1"/>
</dbReference>
<dbReference type="InterPro" id="IPR050170">
    <property type="entry name" value="TruD_pseudoU_synthase"/>
</dbReference>
<dbReference type="Gene3D" id="3.30.2350.20">
    <property type="entry name" value="TruD, catalytic domain"/>
    <property type="match status" value="1"/>
</dbReference>
<dbReference type="InterPro" id="IPR043165">
    <property type="entry name" value="TruD_insert_sf"/>
</dbReference>
<dbReference type="OrthoDB" id="1550679at2"/>
<dbReference type="EC" id="5.4.99.27" evidence="4"/>
<dbReference type="InterPro" id="IPR011760">
    <property type="entry name" value="PsdUridine_synth_TruD_insert"/>
</dbReference>
<comment type="similarity">
    <text evidence="1 4">Belongs to the pseudouridine synthase TruD family.</text>
</comment>
<dbReference type="InterPro" id="IPR001656">
    <property type="entry name" value="PsdUridine_synth_TruD"/>
</dbReference>
<feature type="domain" description="TRUD" evidence="5">
    <location>
        <begin position="156"/>
        <end position="302"/>
    </location>
</feature>
<evidence type="ECO:0000256" key="3">
    <source>
        <dbReference type="ARBA" id="ARBA00023235"/>
    </source>
</evidence>
<dbReference type="GO" id="GO:0160150">
    <property type="term" value="F:tRNA pseudouridine(13) synthase activity"/>
    <property type="evidence" value="ECO:0007669"/>
    <property type="project" value="UniProtKB-EC"/>
</dbReference>
<dbReference type="RefSeq" id="WP_147713460.1">
    <property type="nucleotide sequence ID" value="NZ_VKAD01000001.1"/>
</dbReference>
<dbReference type="PANTHER" id="PTHR47811:SF1">
    <property type="entry name" value="TRNA PSEUDOURIDINE SYNTHASE D"/>
    <property type="match status" value="1"/>
</dbReference>
<dbReference type="PROSITE" id="PS50984">
    <property type="entry name" value="TRUD"/>
    <property type="match status" value="1"/>
</dbReference>
<evidence type="ECO:0000256" key="4">
    <source>
        <dbReference type="HAMAP-Rule" id="MF_01082"/>
    </source>
</evidence>
<dbReference type="GO" id="GO:0005829">
    <property type="term" value="C:cytosol"/>
    <property type="evidence" value="ECO:0007669"/>
    <property type="project" value="TreeGrafter"/>
</dbReference>
<keyword evidence="7" id="KW-1185">Reference proteome</keyword>
<evidence type="ECO:0000313" key="6">
    <source>
        <dbReference type="EMBL" id="TXR54061.1"/>
    </source>
</evidence>
<reference evidence="6 7" key="1">
    <citation type="submission" date="2019-07" db="EMBL/GenBank/DDBJ databases">
        <title>Reinekea sp. strain SSH23 genome sequencing and assembly.</title>
        <authorList>
            <person name="Kim I."/>
        </authorList>
    </citation>
    <scope>NUCLEOTIDE SEQUENCE [LARGE SCALE GENOMIC DNA]</scope>
    <source>
        <strain evidence="6 7">SSH23</strain>
    </source>
</reference>
<organism evidence="6 7">
    <name type="scientific">Reinekea thalattae</name>
    <dbReference type="NCBI Taxonomy" id="2593301"/>
    <lineage>
        <taxon>Bacteria</taxon>
        <taxon>Pseudomonadati</taxon>
        <taxon>Pseudomonadota</taxon>
        <taxon>Gammaproteobacteria</taxon>
        <taxon>Oceanospirillales</taxon>
        <taxon>Saccharospirillaceae</taxon>
        <taxon>Reinekea</taxon>
    </lineage>
</organism>
<keyword evidence="3 4" id="KW-0413">Isomerase</keyword>
<dbReference type="SUPFAM" id="SSF55120">
    <property type="entry name" value="Pseudouridine synthase"/>
    <property type="match status" value="1"/>
</dbReference>
<dbReference type="EMBL" id="VKAD01000001">
    <property type="protein sequence ID" value="TXR54061.1"/>
    <property type="molecule type" value="Genomic_DNA"/>
</dbReference>
<accession>A0A5C8ZA69</accession>
<gene>
    <name evidence="4" type="primary">truD</name>
    <name evidence="6" type="ORF">FME95_05860</name>
</gene>
<sequence length="347" mass="39283">MSLSFNWPRAHAFALAEAQIKQSPEDFKVVEQLPEQPYGEGEHLWLLIEKTGQNTNWVAKQIARWANVKPRDVSFAGLKDRQAVTQQTFSIHLPGQENPDLDQFSVDGVTILSAERHSRKLKTGQLIGNQFTIRLRHCTKTPAEISAGWAQIVEQGVPNYFGSQRFGIDGLNVDKGIQLLTKTQRFPRHQESIYLSAVRSYLFNSLLAERVTQQTWNRLVAHEFAQFTEGKAGFYCAAPEPDDHERCLAGKLSPCGSLPGVSKDEFDELDQRESSVLEPWAEIITALKEKKVSRHFRKFRVFPERATLNFVDNDPVLSFFLPAGCFATTVISELCDTTANLGEHWHE</sequence>
<dbReference type="Proteomes" id="UP000321764">
    <property type="component" value="Unassembled WGS sequence"/>
</dbReference>
<dbReference type="HAMAP" id="MF_01082">
    <property type="entry name" value="TruD"/>
    <property type="match status" value="1"/>
</dbReference>
<dbReference type="GO" id="GO:0003723">
    <property type="term" value="F:RNA binding"/>
    <property type="evidence" value="ECO:0007669"/>
    <property type="project" value="InterPro"/>
</dbReference>
<evidence type="ECO:0000256" key="1">
    <source>
        <dbReference type="ARBA" id="ARBA00007953"/>
    </source>
</evidence>
<comment type="catalytic activity">
    <reaction evidence="4">
        <text>uridine(13) in tRNA = pseudouridine(13) in tRNA</text>
        <dbReference type="Rhea" id="RHEA:42540"/>
        <dbReference type="Rhea" id="RHEA-COMP:10105"/>
        <dbReference type="Rhea" id="RHEA-COMP:10106"/>
        <dbReference type="ChEBI" id="CHEBI:65314"/>
        <dbReference type="ChEBI" id="CHEBI:65315"/>
        <dbReference type="EC" id="5.4.99.27"/>
    </reaction>
</comment>
<evidence type="ECO:0000313" key="7">
    <source>
        <dbReference type="Proteomes" id="UP000321764"/>
    </source>
</evidence>
<dbReference type="InterPro" id="IPR020119">
    <property type="entry name" value="PsdUridine_synth_TruD_CS"/>
</dbReference>
<evidence type="ECO:0000259" key="5">
    <source>
        <dbReference type="PROSITE" id="PS50984"/>
    </source>
</evidence>
<dbReference type="InterPro" id="IPR020103">
    <property type="entry name" value="PsdUridine_synth_cat_dom_sf"/>
</dbReference>
<proteinExistence type="inferred from homology"/>
<feature type="active site" description="Nucleophile" evidence="4">
    <location>
        <position position="80"/>
    </location>
</feature>
<comment type="function">
    <text evidence="4">Responsible for synthesis of pseudouridine from uracil-13 in transfer RNAs.</text>
</comment>
<name>A0A5C8ZA69_9GAMM</name>
<evidence type="ECO:0000256" key="2">
    <source>
        <dbReference type="ARBA" id="ARBA00022694"/>
    </source>
</evidence>
<dbReference type="InterPro" id="IPR042214">
    <property type="entry name" value="TruD_catalytic"/>
</dbReference>
<dbReference type="PROSITE" id="PS01268">
    <property type="entry name" value="UPF0024"/>
    <property type="match status" value="1"/>
</dbReference>
<keyword evidence="2 4" id="KW-0819">tRNA processing</keyword>